<evidence type="ECO:0000313" key="4">
    <source>
        <dbReference type="Proteomes" id="UP000434957"/>
    </source>
</evidence>
<dbReference type="AlphaFoldDB" id="A0A6A4FQ65"/>
<evidence type="ECO:0000313" key="1">
    <source>
        <dbReference type="EMBL" id="KAE9041203.1"/>
    </source>
</evidence>
<dbReference type="EMBL" id="QXFT01000334">
    <property type="protein sequence ID" value="KAE9346918.1"/>
    <property type="molecule type" value="Genomic_DNA"/>
</dbReference>
<dbReference type="Proteomes" id="UP000429607">
    <property type="component" value="Unassembled WGS sequence"/>
</dbReference>
<proteinExistence type="predicted"/>
<sequence>MKSNTCTKRQWLTIQQKCDIIDEHERCPVLTLAQLAHWALQTLKLSHPPADATIFRMLRDAATIRKKPQFAVTPKGRALRVRCPELEEQLAAFIISCQRQYACL</sequence>
<evidence type="ECO:0000313" key="2">
    <source>
        <dbReference type="EMBL" id="KAE9346918.1"/>
    </source>
</evidence>
<protein>
    <submittedName>
        <fullName evidence="2">Uncharacterized protein</fullName>
    </submittedName>
</protein>
<dbReference type="Proteomes" id="UP000434957">
    <property type="component" value="Unassembled WGS sequence"/>
</dbReference>
<reference evidence="2 4" key="1">
    <citation type="submission" date="2018-08" db="EMBL/GenBank/DDBJ databases">
        <title>Genomic investigation of the strawberry pathogen Phytophthora fragariae indicates pathogenicity is determined by transcriptional variation in three key races.</title>
        <authorList>
            <person name="Adams T.M."/>
            <person name="Armitage A.D."/>
            <person name="Sobczyk M.K."/>
            <person name="Bates H.J."/>
            <person name="Dunwell J.M."/>
            <person name="Nellist C.F."/>
            <person name="Harrison R.J."/>
        </authorList>
    </citation>
    <scope>NUCLEOTIDE SEQUENCE [LARGE SCALE GENOMIC DNA]</scope>
    <source>
        <strain evidence="1 3">SCRP249</strain>
        <strain evidence="2 4">SCRP333</strain>
    </source>
</reference>
<name>A0A6A4FQ65_9STRA</name>
<keyword evidence="4" id="KW-1185">Reference proteome</keyword>
<dbReference type="EMBL" id="QXFV01000320">
    <property type="protein sequence ID" value="KAE9041203.1"/>
    <property type="molecule type" value="Genomic_DNA"/>
</dbReference>
<gene>
    <name evidence="1" type="ORF">PR001_g6716</name>
    <name evidence="2" type="ORF">PR003_g7198</name>
</gene>
<evidence type="ECO:0000313" key="3">
    <source>
        <dbReference type="Proteomes" id="UP000429607"/>
    </source>
</evidence>
<organism evidence="2 4">
    <name type="scientific">Phytophthora rubi</name>
    <dbReference type="NCBI Taxonomy" id="129364"/>
    <lineage>
        <taxon>Eukaryota</taxon>
        <taxon>Sar</taxon>
        <taxon>Stramenopiles</taxon>
        <taxon>Oomycota</taxon>
        <taxon>Peronosporomycetes</taxon>
        <taxon>Peronosporales</taxon>
        <taxon>Peronosporaceae</taxon>
        <taxon>Phytophthora</taxon>
    </lineage>
</organism>
<accession>A0A6A4FQ65</accession>
<comment type="caution">
    <text evidence="2">The sequence shown here is derived from an EMBL/GenBank/DDBJ whole genome shotgun (WGS) entry which is preliminary data.</text>
</comment>